<dbReference type="EMBL" id="DVMP01000090">
    <property type="protein sequence ID" value="HIU25855.1"/>
    <property type="molecule type" value="Genomic_DNA"/>
</dbReference>
<proteinExistence type="predicted"/>
<reference evidence="2" key="2">
    <citation type="journal article" date="2021" name="PeerJ">
        <title>Extensive microbial diversity within the chicken gut microbiome revealed by metagenomics and culture.</title>
        <authorList>
            <person name="Gilroy R."/>
            <person name="Ravi A."/>
            <person name="Getino M."/>
            <person name="Pursley I."/>
            <person name="Horton D.L."/>
            <person name="Alikhan N.F."/>
            <person name="Baker D."/>
            <person name="Gharbi K."/>
            <person name="Hall N."/>
            <person name="Watson M."/>
            <person name="Adriaenssens E.M."/>
            <person name="Foster-Nyarko E."/>
            <person name="Jarju S."/>
            <person name="Secka A."/>
            <person name="Antonio M."/>
            <person name="Oren A."/>
            <person name="Chaudhuri R.R."/>
            <person name="La Ragione R."/>
            <person name="Hildebrand F."/>
            <person name="Pallen M.J."/>
        </authorList>
    </citation>
    <scope>NUCLEOTIDE SEQUENCE</scope>
    <source>
        <strain evidence="2">ChiHcec3-6078</strain>
    </source>
</reference>
<name>A0A9D1I2Q3_9FIRM</name>
<keyword evidence="1" id="KW-0812">Transmembrane</keyword>
<organism evidence="2 3">
    <name type="scientific">Candidatus Allocopromorpha excrementigallinarum</name>
    <dbReference type="NCBI Taxonomy" id="2840742"/>
    <lineage>
        <taxon>Bacteria</taxon>
        <taxon>Bacillati</taxon>
        <taxon>Bacillota</taxon>
        <taxon>Clostridia</taxon>
        <taxon>Eubacteriales</taxon>
        <taxon>Eubacteriaceae</taxon>
        <taxon>Eubacteriaceae incertae sedis</taxon>
        <taxon>Candidatus Allocopromorpha</taxon>
    </lineage>
</organism>
<accession>A0A9D1I2Q3</accession>
<comment type="caution">
    <text evidence="2">The sequence shown here is derived from an EMBL/GenBank/DDBJ whole genome shotgun (WGS) entry which is preliminary data.</text>
</comment>
<dbReference type="AlphaFoldDB" id="A0A9D1I2Q3"/>
<dbReference type="Proteomes" id="UP000824090">
    <property type="component" value="Unassembled WGS sequence"/>
</dbReference>
<sequence>MEREDASRRAARRIILILAAGALLTAADIFVSRAGQGAYLLREDGRLYMIRPDEGEERSYISFRAQIRGKGESFEKNVDVALDPYTEETEEKEAADGKEEKEASAAEMAEAELRAVTGGFNENTDSRKVLLPEETEGGWKITWREENQSSAPIIGGGAIILAALVYRGRFASLEKRKRLERESVIRQLPEFVNRLVLLLNAGLVLNSAFEKAAGENKYPEREGSDYFYSRLRDIYISSKTANGSMHGEFKRFARESGVKELMRISNILGDNISKGVNLTEKLERESELLWINRKKSCEERGRLAETKLTLPLMIFLIVLMIITIAPALMEL</sequence>
<feature type="transmembrane region" description="Helical" evidence="1">
    <location>
        <begin position="149"/>
        <end position="168"/>
    </location>
</feature>
<evidence type="ECO:0000313" key="2">
    <source>
        <dbReference type="EMBL" id="HIU25855.1"/>
    </source>
</evidence>
<keyword evidence="1" id="KW-0472">Membrane</keyword>
<dbReference type="PANTHER" id="PTHR35007">
    <property type="entry name" value="INTEGRAL MEMBRANE PROTEIN-RELATED"/>
    <property type="match status" value="1"/>
</dbReference>
<dbReference type="PANTHER" id="PTHR35007:SF4">
    <property type="entry name" value="CONSERVED TRANSMEMBRANE PROTEIN-RELATED"/>
    <property type="match status" value="1"/>
</dbReference>
<evidence type="ECO:0000256" key="1">
    <source>
        <dbReference type="SAM" id="Phobius"/>
    </source>
</evidence>
<protein>
    <submittedName>
        <fullName evidence="2">Type II secretion system F family protein</fullName>
    </submittedName>
</protein>
<dbReference type="GO" id="GO:0005886">
    <property type="term" value="C:plasma membrane"/>
    <property type="evidence" value="ECO:0007669"/>
    <property type="project" value="UniProtKB-SubCell"/>
</dbReference>
<keyword evidence="1" id="KW-1133">Transmembrane helix</keyword>
<gene>
    <name evidence="2" type="ORF">IAC50_05105</name>
</gene>
<reference evidence="2" key="1">
    <citation type="submission" date="2020-10" db="EMBL/GenBank/DDBJ databases">
        <authorList>
            <person name="Gilroy R."/>
        </authorList>
    </citation>
    <scope>NUCLEOTIDE SEQUENCE</scope>
    <source>
        <strain evidence="2">ChiHcec3-6078</strain>
    </source>
</reference>
<feature type="transmembrane region" description="Helical" evidence="1">
    <location>
        <begin position="308"/>
        <end position="329"/>
    </location>
</feature>
<evidence type="ECO:0000313" key="3">
    <source>
        <dbReference type="Proteomes" id="UP000824090"/>
    </source>
</evidence>